<dbReference type="AlphaFoldDB" id="A0AAN7V3Q7"/>
<dbReference type="EMBL" id="JAWHQM010000045">
    <property type="protein sequence ID" value="KAK5634819.1"/>
    <property type="molecule type" value="Genomic_DNA"/>
</dbReference>
<evidence type="ECO:0000313" key="2">
    <source>
        <dbReference type="EMBL" id="KAK5634819.1"/>
    </source>
</evidence>
<dbReference type="Proteomes" id="UP001305414">
    <property type="component" value="Unassembled WGS sequence"/>
</dbReference>
<organism evidence="2 3">
    <name type="scientific">Xylaria bambusicola</name>
    <dbReference type="NCBI Taxonomy" id="326684"/>
    <lineage>
        <taxon>Eukaryota</taxon>
        <taxon>Fungi</taxon>
        <taxon>Dikarya</taxon>
        <taxon>Ascomycota</taxon>
        <taxon>Pezizomycotina</taxon>
        <taxon>Sordariomycetes</taxon>
        <taxon>Xylariomycetidae</taxon>
        <taxon>Xylariales</taxon>
        <taxon>Xylariaceae</taxon>
        <taxon>Xylaria</taxon>
    </lineage>
</organism>
<evidence type="ECO:0000313" key="3">
    <source>
        <dbReference type="Proteomes" id="UP001305414"/>
    </source>
</evidence>
<evidence type="ECO:0000256" key="1">
    <source>
        <dbReference type="SAM" id="MobiDB-lite"/>
    </source>
</evidence>
<reference evidence="2 3" key="1">
    <citation type="submission" date="2023-10" db="EMBL/GenBank/DDBJ databases">
        <title>Draft genome sequence of Xylaria bambusicola isolate GMP-LS, the root and basal stem rot pathogen of sugarcane in Indonesia.</title>
        <authorList>
            <person name="Selvaraj P."/>
            <person name="Muralishankar V."/>
            <person name="Muruganantham S."/>
            <person name="Sp S."/>
            <person name="Haryani S."/>
            <person name="Lau K.J.X."/>
            <person name="Naqvi N.I."/>
        </authorList>
    </citation>
    <scope>NUCLEOTIDE SEQUENCE [LARGE SCALE GENOMIC DNA]</scope>
    <source>
        <strain evidence="2">GMP-LS</strain>
    </source>
</reference>
<accession>A0AAN7V3Q7</accession>
<feature type="compositionally biased region" description="Low complexity" evidence="1">
    <location>
        <begin position="1"/>
        <end position="16"/>
    </location>
</feature>
<sequence>MSGSMSGIPSSSSSPSHEGMTHTRTRHYIRRLTAEDDENKQTVTDGEQGSFKGQSIAPSRIEYTFSAAMSSYRGIPIYPAKRPLW</sequence>
<gene>
    <name evidence="2" type="ORF">RRF57_010532</name>
</gene>
<feature type="region of interest" description="Disordered" evidence="1">
    <location>
        <begin position="1"/>
        <end position="57"/>
    </location>
</feature>
<protein>
    <submittedName>
        <fullName evidence="2">Uncharacterized protein</fullName>
    </submittedName>
</protein>
<comment type="caution">
    <text evidence="2">The sequence shown here is derived from an EMBL/GenBank/DDBJ whole genome shotgun (WGS) entry which is preliminary data.</text>
</comment>
<name>A0AAN7V3Q7_9PEZI</name>
<proteinExistence type="predicted"/>
<keyword evidence="3" id="KW-1185">Reference proteome</keyword>
<feature type="compositionally biased region" description="Polar residues" evidence="1">
    <location>
        <begin position="41"/>
        <end position="57"/>
    </location>
</feature>